<dbReference type="Proteomes" id="UP001370490">
    <property type="component" value="Unassembled WGS sequence"/>
</dbReference>
<comment type="caution">
    <text evidence="1">The sequence shown here is derived from an EMBL/GenBank/DDBJ whole genome shotgun (WGS) entry which is preliminary data.</text>
</comment>
<evidence type="ECO:0000313" key="2">
    <source>
        <dbReference type="Proteomes" id="UP001370490"/>
    </source>
</evidence>
<dbReference type="EMBL" id="JBAMMX010000017">
    <property type="protein sequence ID" value="KAK6923764.1"/>
    <property type="molecule type" value="Genomic_DNA"/>
</dbReference>
<accession>A0AAN8V2N3</accession>
<protein>
    <submittedName>
        <fullName evidence="1">Uncharacterized protein</fullName>
    </submittedName>
</protein>
<gene>
    <name evidence="1" type="ORF">RJ641_009964</name>
</gene>
<organism evidence="1 2">
    <name type="scientific">Dillenia turbinata</name>
    <dbReference type="NCBI Taxonomy" id="194707"/>
    <lineage>
        <taxon>Eukaryota</taxon>
        <taxon>Viridiplantae</taxon>
        <taxon>Streptophyta</taxon>
        <taxon>Embryophyta</taxon>
        <taxon>Tracheophyta</taxon>
        <taxon>Spermatophyta</taxon>
        <taxon>Magnoliopsida</taxon>
        <taxon>eudicotyledons</taxon>
        <taxon>Gunneridae</taxon>
        <taxon>Pentapetalae</taxon>
        <taxon>Dilleniales</taxon>
        <taxon>Dilleniaceae</taxon>
        <taxon>Dillenia</taxon>
    </lineage>
</organism>
<evidence type="ECO:0000313" key="1">
    <source>
        <dbReference type="EMBL" id="KAK6923764.1"/>
    </source>
</evidence>
<sequence>MSKQSHTISVLPGEGDTKQQCEAPLAFLSLLGVPRAFEDQICLDAQWDCQKCINVAFETADCASPTVHVDVEKGNSEAPGTGDATFGNSKTESALAHLQKALQQQINLDIGSKLMQILMNNANVFLRFTSRDRSAIERVHDTPCRGRKLKRTASFDSRRVVLLFSVL</sequence>
<reference evidence="1 2" key="1">
    <citation type="submission" date="2023-12" db="EMBL/GenBank/DDBJ databases">
        <title>A high-quality genome assembly for Dillenia turbinata (Dilleniales).</title>
        <authorList>
            <person name="Chanderbali A."/>
        </authorList>
    </citation>
    <scope>NUCLEOTIDE SEQUENCE [LARGE SCALE GENOMIC DNA]</scope>
    <source>
        <strain evidence="1">LSX21</strain>
        <tissue evidence="1">Leaf</tissue>
    </source>
</reference>
<name>A0AAN8V2N3_9MAGN</name>
<dbReference type="AlphaFoldDB" id="A0AAN8V2N3"/>
<keyword evidence="2" id="KW-1185">Reference proteome</keyword>
<dbReference type="PANTHER" id="PTHR34064">
    <property type="entry name" value="OS04G0672300 PROTEIN"/>
    <property type="match status" value="1"/>
</dbReference>
<dbReference type="PANTHER" id="PTHR34064:SF5">
    <property type="entry name" value="PROTEIN, PUTATIVE-RELATED"/>
    <property type="match status" value="1"/>
</dbReference>
<proteinExistence type="predicted"/>